<dbReference type="EC" id="5.4.4.2" evidence="3"/>
<accession>A0A6J5D9J8</accession>
<feature type="domain" description="Chorismate-utilising enzyme C-terminal" evidence="2">
    <location>
        <begin position="139"/>
        <end position="376"/>
    </location>
</feature>
<gene>
    <name evidence="3" type="primary">menF</name>
    <name evidence="3" type="ORF">LMG29739_00774</name>
</gene>
<dbReference type="InterPro" id="IPR043131">
    <property type="entry name" value="BCAT-like_N"/>
</dbReference>
<evidence type="ECO:0000313" key="3">
    <source>
        <dbReference type="EMBL" id="CAB3749406.1"/>
    </source>
</evidence>
<dbReference type="PANTHER" id="PTHR11236:SF50">
    <property type="entry name" value="AMINODEOXYCHORISMATE SYNTHASE COMPONENT 1"/>
    <property type="match status" value="1"/>
</dbReference>
<dbReference type="Proteomes" id="UP000494329">
    <property type="component" value="Unassembled WGS sequence"/>
</dbReference>
<feature type="region of interest" description="Disordered" evidence="1">
    <location>
        <begin position="417"/>
        <end position="483"/>
    </location>
</feature>
<protein>
    <submittedName>
        <fullName evidence="3">Isochorismate synthase MenF</fullName>
        <ecNumber evidence="3">5.4.4.2</ecNumber>
    </submittedName>
</protein>
<keyword evidence="3" id="KW-0413">Isomerase</keyword>
<organism evidence="3 4">
    <name type="scientific">Paraburkholderia solisilvae</name>
    <dbReference type="NCBI Taxonomy" id="624376"/>
    <lineage>
        <taxon>Bacteria</taxon>
        <taxon>Pseudomonadati</taxon>
        <taxon>Pseudomonadota</taxon>
        <taxon>Betaproteobacteria</taxon>
        <taxon>Burkholderiales</taxon>
        <taxon>Burkholderiaceae</taxon>
        <taxon>Paraburkholderia</taxon>
    </lineage>
</organism>
<dbReference type="InterPro" id="IPR043132">
    <property type="entry name" value="BCAT-like_C"/>
</dbReference>
<keyword evidence="4" id="KW-1185">Reference proteome</keyword>
<evidence type="ECO:0000313" key="4">
    <source>
        <dbReference type="Proteomes" id="UP000494329"/>
    </source>
</evidence>
<evidence type="ECO:0000256" key="1">
    <source>
        <dbReference type="SAM" id="MobiDB-lite"/>
    </source>
</evidence>
<proteinExistence type="predicted"/>
<feature type="compositionally biased region" description="Pro residues" evidence="1">
    <location>
        <begin position="456"/>
        <end position="472"/>
    </location>
</feature>
<dbReference type="Pfam" id="PF00425">
    <property type="entry name" value="Chorismate_bind"/>
    <property type="match status" value="1"/>
</dbReference>
<dbReference type="Gene3D" id="3.60.120.10">
    <property type="entry name" value="Anthranilate synthase"/>
    <property type="match status" value="1"/>
</dbReference>
<dbReference type="SUPFAM" id="SSF56752">
    <property type="entry name" value="D-aminoacid aminotransferase-like PLP-dependent enzymes"/>
    <property type="match status" value="1"/>
</dbReference>
<dbReference type="EMBL" id="CADIKF010000004">
    <property type="protein sequence ID" value="CAB3749406.1"/>
    <property type="molecule type" value="Genomic_DNA"/>
</dbReference>
<dbReference type="InterPro" id="IPR036038">
    <property type="entry name" value="Aminotransferase-like"/>
</dbReference>
<dbReference type="PANTHER" id="PTHR11236">
    <property type="entry name" value="AMINOBENZOATE/ANTHRANILATE SYNTHASE"/>
    <property type="match status" value="1"/>
</dbReference>
<evidence type="ECO:0000259" key="2">
    <source>
        <dbReference type="Pfam" id="PF00425"/>
    </source>
</evidence>
<dbReference type="RefSeq" id="WP_175109443.1">
    <property type="nucleotide sequence ID" value="NZ_CADIKF010000004.1"/>
</dbReference>
<feature type="compositionally biased region" description="Low complexity" evidence="1">
    <location>
        <begin position="417"/>
        <end position="455"/>
    </location>
</feature>
<dbReference type="GO" id="GO:0046820">
    <property type="term" value="F:4-amino-4-deoxychorismate synthase activity"/>
    <property type="evidence" value="ECO:0007669"/>
    <property type="project" value="TreeGrafter"/>
</dbReference>
<name>A0A6J5D9J8_9BURK</name>
<dbReference type="SUPFAM" id="SSF56322">
    <property type="entry name" value="ADC synthase"/>
    <property type="match status" value="1"/>
</dbReference>
<dbReference type="InterPro" id="IPR005801">
    <property type="entry name" value="ADC_synthase"/>
</dbReference>
<sequence>MAVDDPRAVFALLDDCNSTAARRSSRLFTGFRHERVCSDGTQLDAVCEAVADDARRGLHAVVLADYEFGRNLALAKTAQRVKSSSAAAAAIPALRFLLFEQCAKLSRDEVDAWLVQRDSGAVEPSIAGIGGARASVDFPEFERAIDAIHDALRAGDSYQVNYTYRLTFDVFGPPAALYRRLRARQTVQYGALIALPHGRWVLSCSPELFIEKKSGALRARPMKGTAPRSRDADADRAAADFLAHDLKNRAENVMIVDLLRNDLSRVAETGSVKVPALFSVEPYESVWQMTSTVTALLRPRTSFADILRALFPCGSITGAPKHRTMQLIDVLESTPRGLYTGAIGWLDAPAQPMAPGTQRCGDFCLSVAIRTLTLDPNPAMPLALPVGAPGASAPDTSATNASAIDINVSTPVAPAPNASAVNASTPNAATPNASAINTSTPDAPTPNASASNAPTPHAPTPHPAAPNPLPPRSDPRSNAPMLTETHRGTLGIGAGIVLDSVAADEYAECQLKARFLTEADPGFQLFETMFATREAGVRHLDRHLARLAASAAWLGFRFDDVDLRARLASQCAALQAGQPHRMRLVLDKAGATELTMAPLVPLADESIGVLLGPDHGFASVQSHDPLLHHKTTRRAEYDRGWREAEARDAFDTLFFNERGELTEGGRTNVFVKLDGQWWTPSLACGVLPGVMRAVLLDDADMAAAERILTRDDVLNADALLICNALRGAMPAHIIG</sequence>
<dbReference type="InterPro" id="IPR001544">
    <property type="entry name" value="Aminotrans_IV"/>
</dbReference>
<dbReference type="Gene3D" id="3.30.470.10">
    <property type="match status" value="1"/>
</dbReference>
<dbReference type="AlphaFoldDB" id="A0A6J5D9J8"/>
<dbReference type="Pfam" id="PF01063">
    <property type="entry name" value="Aminotran_4"/>
    <property type="match status" value="1"/>
</dbReference>
<dbReference type="InterPro" id="IPR019999">
    <property type="entry name" value="Anth_synth_I-like"/>
</dbReference>
<dbReference type="GO" id="GO:0000162">
    <property type="term" value="P:L-tryptophan biosynthetic process"/>
    <property type="evidence" value="ECO:0007669"/>
    <property type="project" value="TreeGrafter"/>
</dbReference>
<dbReference type="Gene3D" id="3.20.10.10">
    <property type="entry name" value="D-amino Acid Aminotransferase, subunit A, domain 2"/>
    <property type="match status" value="1"/>
</dbReference>
<dbReference type="InterPro" id="IPR015890">
    <property type="entry name" value="Chorismate_C"/>
</dbReference>
<dbReference type="PRINTS" id="PR00095">
    <property type="entry name" value="ANTSNTHASEI"/>
</dbReference>
<dbReference type="GO" id="GO:0008909">
    <property type="term" value="F:isochorismate synthase activity"/>
    <property type="evidence" value="ECO:0007669"/>
    <property type="project" value="UniProtKB-EC"/>
</dbReference>
<reference evidence="3 4" key="1">
    <citation type="submission" date="2020-04" db="EMBL/GenBank/DDBJ databases">
        <authorList>
            <person name="De Canck E."/>
        </authorList>
    </citation>
    <scope>NUCLEOTIDE SEQUENCE [LARGE SCALE GENOMIC DNA]</scope>
    <source>
        <strain evidence="3 4">LMG 29739</strain>
    </source>
</reference>